<comment type="caution">
    <text evidence="8">The sequence shown here is derived from an EMBL/GenBank/DDBJ whole genome shotgun (WGS) entry which is preliminary data.</text>
</comment>
<dbReference type="GO" id="GO:0016746">
    <property type="term" value="F:acyltransferase activity"/>
    <property type="evidence" value="ECO:0007669"/>
    <property type="project" value="UniProtKB-KW"/>
</dbReference>
<evidence type="ECO:0000256" key="1">
    <source>
        <dbReference type="ARBA" id="ARBA00004533"/>
    </source>
</evidence>
<comment type="subcellular location">
    <subcellularLocation>
        <location evidence="1">Cell inner membrane</location>
    </subcellularLocation>
</comment>
<dbReference type="GO" id="GO:0009247">
    <property type="term" value="P:glycolipid biosynthetic process"/>
    <property type="evidence" value="ECO:0007669"/>
    <property type="project" value="UniProtKB-ARBA"/>
</dbReference>
<dbReference type="GO" id="GO:0005886">
    <property type="term" value="C:plasma membrane"/>
    <property type="evidence" value="ECO:0007669"/>
    <property type="project" value="UniProtKB-SubCell"/>
</dbReference>
<dbReference type="CDD" id="cd07984">
    <property type="entry name" value="LPLAT_LABLAT-like"/>
    <property type="match status" value="1"/>
</dbReference>
<organism evidence="8 9">
    <name type="scientific">Pseudoalteromonas porphyrae</name>
    <dbReference type="NCBI Taxonomy" id="187330"/>
    <lineage>
        <taxon>Bacteria</taxon>
        <taxon>Pseudomonadati</taxon>
        <taxon>Pseudomonadota</taxon>
        <taxon>Gammaproteobacteria</taxon>
        <taxon>Alteromonadales</taxon>
        <taxon>Pseudoalteromonadaceae</taxon>
        <taxon>Pseudoalteromonas</taxon>
    </lineage>
</organism>
<name>A0A0N0LZP0_9GAMM</name>
<evidence type="ECO:0000256" key="3">
    <source>
        <dbReference type="ARBA" id="ARBA00022519"/>
    </source>
</evidence>
<dbReference type="PANTHER" id="PTHR30606:SF9">
    <property type="entry name" value="LIPID A BIOSYNTHESIS LAUROYLTRANSFERASE"/>
    <property type="match status" value="1"/>
</dbReference>
<accession>A0A0N0LZP0</accession>
<evidence type="ECO:0000256" key="7">
    <source>
        <dbReference type="SAM" id="Phobius"/>
    </source>
</evidence>
<evidence type="ECO:0000256" key="5">
    <source>
        <dbReference type="ARBA" id="ARBA00023136"/>
    </source>
</evidence>
<protein>
    <submittedName>
        <fullName evidence="8">Family 2 glycosyl transferase</fullName>
    </submittedName>
</protein>
<dbReference type="PATRIC" id="fig|187330.3.peg.931"/>
<evidence type="ECO:0000256" key="4">
    <source>
        <dbReference type="ARBA" id="ARBA00022679"/>
    </source>
</evidence>
<dbReference type="STRING" id="187330.AMS58_04515"/>
<dbReference type="EMBL" id="LHPH01000013">
    <property type="protein sequence ID" value="KPH62519.1"/>
    <property type="molecule type" value="Genomic_DNA"/>
</dbReference>
<keyword evidence="7" id="KW-1133">Transmembrane helix</keyword>
<keyword evidence="6" id="KW-0012">Acyltransferase</keyword>
<dbReference type="AlphaFoldDB" id="A0A0N0LZP0"/>
<keyword evidence="9" id="KW-1185">Reference proteome</keyword>
<gene>
    <name evidence="8" type="ORF">ADS77_12520</name>
</gene>
<dbReference type="OrthoDB" id="9808633at2"/>
<proteinExistence type="predicted"/>
<keyword evidence="3" id="KW-0997">Cell inner membrane</keyword>
<keyword evidence="7" id="KW-0812">Transmembrane</keyword>
<feature type="transmembrane region" description="Helical" evidence="7">
    <location>
        <begin position="35"/>
        <end position="58"/>
    </location>
</feature>
<sequence>MSEQTKIPQNKTEKPFHWSQLKERGSMFGIEVLVFIYKVFGKWLFKIVLTPVMFYFYVTGRLSRQAIWHYLDNLNTSMGENKRTGWARFKQGFKLYFSFGMAILDKFDAWLGKVNIKDLEIATPEGYQQLLDAKGAVIFSAHLGNMEICRAIFSMGDNKRPLNVITYNEHTPSFNNFLKKVNQDAAINFIHINNFGPDDTIKLKQKLDDGEAVIIFADRTSVNNPNSVHHAPFLGEEAPFAVGPFALANIMECPVFLMFCINEQGRYKTYIEKFADPIKVKRKERQAYFQSMATKFAQRLEFYCKKAPYQWYNFFNFWQKATDKDSKPS</sequence>
<keyword evidence="2" id="KW-1003">Cell membrane</keyword>
<keyword evidence="5 7" id="KW-0472">Membrane</keyword>
<dbReference type="Pfam" id="PF03279">
    <property type="entry name" value="Lip_A_acyltrans"/>
    <property type="match status" value="1"/>
</dbReference>
<dbReference type="PANTHER" id="PTHR30606">
    <property type="entry name" value="LIPID A BIOSYNTHESIS LAUROYL ACYLTRANSFERASE"/>
    <property type="match status" value="1"/>
</dbReference>
<evidence type="ECO:0000256" key="2">
    <source>
        <dbReference type="ARBA" id="ARBA00022475"/>
    </source>
</evidence>
<dbReference type="InterPro" id="IPR004960">
    <property type="entry name" value="LipA_acyltrans"/>
</dbReference>
<reference evidence="8 9" key="1">
    <citation type="submission" date="2015-08" db="EMBL/GenBank/DDBJ databases">
        <title>Draft Genome Sequence of Pseudoalteromonas porphyrae UCD-SED14.</title>
        <authorList>
            <person name="Coil D.A."/>
            <person name="Jospin G."/>
            <person name="Lee R.D."/>
            <person name="Eisen J.A."/>
        </authorList>
    </citation>
    <scope>NUCLEOTIDE SEQUENCE [LARGE SCALE GENOMIC DNA]</scope>
    <source>
        <strain evidence="8 9">UCD-SED14</strain>
    </source>
</reference>
<dbReference type="RefSeq" id="WP_054203832.1">
    <property type="nucleotide sequence ID" value="NZ_LHPH01000013.1"/>
</dbReference>
<evidence type="ECO:0000313" key="9">
    <source>
        <dbReference type="Proteomes" id="UP000037848"/>
    </source>
</evidence>
<keyword evidence="4 8" id="KW-0808">Transferase</keyword>
<evidence type="ECO:0000256" key="6">
    <source>
        <dbReference type="ARBA" id="ARBA00023315"/>
    </source>
</evidence>
<evidence type="ECO:0000313" key="8">
    <source>
        <dbReference type="EMBL" id="KPH62519.1"/>
    </source>
</evidence>
<dbReference type="Proteomes" id="UP000037848">
    <property type="component" value="Unassembled WGS sequence"/>
</dbReference>